<comment type="subcellular location">
    <subcellularLocation>
        <location evidence="1">Membrane</location>
        <topology evidence="1">Single-pass membrane protein</topology>
    </subcellularLocation>
</comment>
<evidence type="ECO:0000256" key="2">
    <source>
        <dbReference type="ARBA" id="ARBA00022692"/>
    </source>
</evidence>
<sequence>MSIDGIVRNLGSTALVVSVAIAAVLVLRVPMRRAFGASIAYAVWMAVPLALLAALLPSGWRPALPAGLVLDMPSVLVGAPQAQLSAGSGGLPASGHAAVWWLAVWLAGAVASAAVLWRQQRRYRRSLGRLRAGEGGVLVAEHALHGPLVLGAWRPQVVVPMDFAARYPPPQAQLVLAHERLHIARGDTRSNLLLAALRCVYWFNPLLHWAATRFRLDQELACDAAVLARHPGARRHYAEAMLQTQLDALALPVGCHWQAGSVLCQRIALLRRPAVRGWRRRLGIAAVTLAALSGSAMALALPIGTGATGVARDLVGSEVDGTSARPAQQVSVVAVRTGARPAKVIDMPPPKYPDEAVRAGVSGKLVLLVDVDVHGTPSGVRVLDHGSGSAALDAAAVTAAWKWRFSPAIAHGRAVASRLKIPVAFDVEMYPEDAPAGVADAANYRWFRLGEEAGDTSASLCDKVLSGKGGAAPLCGMARTVQ</sequence>
<dbReference type="EMBL" id="CP131914">
    <property type="protein sequence ID" value="XCI80211.1"/>
    <property type="molecule type" value="Genomic_DNA"/>
</dbReference>
<dbReference type="PROSITE" id="PS52015">
    <property type="entry name" value="TONB_CTD"/>
    <property type="match status" value="1"/>
</dbReference>
<dbReference type="PANTHER" id="PTHR34978">
    <property type="entry name" value="POSSIBLE SENSOR-TRANSDUCER PROTEIN BLAR"/>
    <property type="match status" value="1"/>
</dbReference>
<dbReference type="GO" id="GO:0055085">
    <property type="term" value="P:transmembrane transport"/>
    <property type="evidence" value="ECO:0007669"/>
    <property type="project" value="InterPro"/>
</dbReference>
<evidence type="ECO:0000259" key="6">
    <source>
        <dbReference type="PROSITE" id="PS52015"/>
    </source>
</evidence>
<evidence type="ECO:0000256" key="1">
    <source>
        <dbReference type="ARBA" id="ARBA00004167"/>
    </source>
</evidence>
<evidence type="ECO:0000313" key="8">
    <source>
        <dbReference type="EMBL" id="XCI80211.1"/>
    </source>
</evidence>
<keyword evidence="3 5" id="KW-1133">Transmembrane helix</keyword>
<dbReference type="Proteomes" id="UP001430647">
    <property type="component" value="Unassembled WGS sequence"/>
</dbReference>
<accession>A0AAU8I4M7</accession>
<proteinExistence type="predicted"/>
<dbReference type="SUPFAM" id="SSF74653">
    <property type="entry name" value="TolA/TonB C-terminal domain"/>
    <property type="match status" value="1"/>
</dbReference>
<dbReference type="InterPro" id="IPR052173">
    <property type="entry name" value="Beta-lactam_resp_regulator"/>
</dbReference>
<dbReference type="InterPro" id="IPR006260">
    <property type="entry name" value="TonB/TolA_C"/>
</dbReference>
<evidence type="ECO:0000313" key="7">
    <source>
        <dbReference type="EMBL" id="MCI2262791.1"/>
    </source>
</evidence>
<keyword evidence="9" id="KW-1185">Reference proteome</keyword>
<dbReference type="EMBL" id="JAKJPQ010000012">
    <property type="protein sequence ID" value="MCI2262791.1"/>
    <property type="molecule type" value="Genomic_DNA"/>
</dbReference>
<evidence type="ECO:0000256" key="4">
    <source>
        <dbReference type="ARBA" id="ARBA00023136"/>
    </source>
</evidence>
<dbReference type="KEGG" id="xin:Q7W82_18450"/>
<dbReference type="Pfam" id="PF05569">
    <property type="entry name" value="Peptidase_M56"/>
    <property type="match status" value="1"/>
</dbReference>
<organism evidence="8">
    <name type="scientific">Xanthomonas indica</name>
    <dbReference type="NCBI Taxonomy" id="2912242"/>
    <lineage>
        <taxon>Bacteria</taxon>
        <taxon>Pseudomonadati</taxon>
        <taxon>Pseudomonadota</taxon>
        <taxon>Gammaproteobacteria</taxon>
        <taxon>Lysobacterales</taxon>
        <taxon>Lysobacteraceae</taxon>
        <taxon>Xanthomonas</taxon>
    </lineage>
</organism>
<dbReference type="AlphaFoldDB" id="A0AAU8I4M7"/>
<evidence type="ECO:0000256" key="5">
    <source>
        <dbReference type="SAM" id="Phobius"/>
    </source>
</evidence>
<reference evidence="8" key="3">
    <citation type="submission" date="2023-08" db="EMBL/GenBank/DDBJ databases">
        <title>Complete genome sequence of Xanthomonas indica.</title>
        <authorList>
            <person name="Patil P.B."/>
            <person name="Rana R."/>
        </authorList>
    </citation>
    <scope>NUCLEOTIDE SEQUENCE</scope>
    <source>
        <strain evidence="8">PPL560</strain>
    </source>
</reference>
<reference evidence="7 9" key="1">
    <citation type="journal article" date="2022" name="Curr. Microbiol.">
        <title>Xanthomonas indica sp. nov., a Novel Member of Non-Pathogenic Xanthomonas Community from Healthy Rice Seeds.</title>
        <authorList>
            <person name="Rana R."/>
            <person name="Madhavan V.N."/>
            <person name="Saroha T."/>
            <person name="Bansal K."/>
            <person name="Kaur A."/>
            <person name="Sonti R.V."/>
            <person name="Patel H.K."/>
            <person name="Patil P.B."/>
        </authorList>
    </citation>
    <scope>NUCLEOTIDE SEQUENCE [LARGE SCALE GENOMIC DNA]</scope>
    <source>
        <strain evidence="7 9">PPL560</strain>
    </source>
</reference>
<dbReference type="Gene3D" id="3.30.1150.10">
    <property type="match status" value="1"/>
</dbReference>
<feature type="domain" description="TonB C-terminal" evidence="6">
    <location>
        <begin position="337"/>
        <end position="434"/>
    </location>
</feature>
<feature type="transmembrane region" description="Helical" evidence="5">
    <location>
        <begin position="39"/>
        <end position="60"/>
    </location>
</feature>
<reference evidence="7" key="2">
    <citation type="submission" date="2022-01" db="EMBL/GenBank/DDBJ databases">
        <authorList>
            <person name="Rana R."/>
            <person name="Patil P.B."/>
        </authorList>
    </citation>
    <scope>NUCLEOTIDE SEQUENCE</scope>
    <source>
        <strain evidence="7">PPL560</strain>
    </source>
</reference>
<dbReference type="InterPro" id="IPR037682">
    <property type="entry name" value="TonB_C"/>
</dbReference>
<dbReference type="InterPro" id="IPR008756">
    <property type="entry name" value="Peptidase_M56"/>
</dbReference>
<feature type="transmembrane region" description="Helical" evidence="5">
    <location>
        <begin position="6"/>
        <end position="27"/>
    </location>
</feature>
<dbReference type="Pfam" id="PF03544">
    <property type="entry name" value="TonB_C"/>
    <property type="match status" value="1"/>
</dbReference>
<gene>
    <name evidence="7" type="ORF">L3V74_14720</name>
    <name evidence="8" type="ORF">Q7W82_18450</name>
</gene>
<keyword evidence="4 5" id="KW-0472">Membrane</keyword>
<keyword evidence="2 5" id="KW-0812">Transmembrane</keyword>
<evidence type="ECO:0000313" key="9">
    <source>
        <dbReference type="Proteomes" id="UP001430647"/>
    </source>
</evidence>
<name>A0AAU8I4M7_9XANT</name>
<evidence type="ECO:0000256" key="3">
    <source>
        <dbReference type="ARBA" id="ARBA00022989"/>
    </source>
</evidence>
<dbReference type="PANTHER" id="PTHR34978:SF3">
    <property type="entry name" value="SLR0241 PROTEIN"/>
    <property type="match status" value="1"/>
</dbReference>
<dbReference type="RefSeq" id="WP_242160594.1">
    <property type="nucleotide sequence ID" value="NZ_CP131914.1"/>
</dbReference>
<feature type="transmembrane region" description="Helical" evidence="5">
    <location>
        <begin position="98"/>
        <end position="117"/>
    </location>
</feature>
<protein>
    <submittedName>
        <fullName evidence="8">TonB family protein</fullName>
    </submittedName>
</protein>
<feature type="transmembrane region" description="Helical" evidence="5">
    <location>
        <begin position="282"/>
        <end position="303"/>
    </location>
</feature>
<dbReference type="CDD" id="cd07341">
    <property type="entry name" value="M56_BlaR1_MecR1_like"/>
    <property type="match status" value="1"/>
</dbReference>
<dbReference type="GO" id="GO:0016020">
    <property type="term" value="C:membrane"/>
    <property type="evidence" value="ECO:0007669"/>
    <property type="project" value="UniProtKB-SubCell"/>
</dbReference>
<dbReference type="NCBIfam" id="TIGR01352">
    <property type="entry name" value="tonB_Cterm"/>
    <property type="match status" value="1"/>
</dbReference>